<dbReference type="Proteomes" id="UP000470875">
    <property type="component" value="Unassembled WGS sequence"/>
</dbReference>
<dbReference type="InterPro" id="IPR043129">
    <property type="entry name" value="ATPase_NBD"/>
</dbReference>
<keyword evidence="3" id="KW-1185">Reference proteome</keyword>
<dbReference type="Gene3D" id="3.30.420.40">
    <property type="match status" value="2"/>
</dbReference>
<reference evidence="2 3" key="1">
    <citation type="submission" date="2019-08" db="EMBL/GenBank/DDBJ databases">
        <title>In-depth cultivation of the pig gut microbiome towards novel bacterial diversity and tailored functional studies.</title>
        <authorList>
            <person name="Wylensek D."/>
            <person name="Hitch T.C.A."/>
            <person name="Clavel T."/>
        </authorList>
    </citation>
    <scope>NUCLEOTIDE SEQUENCE [LARGE SCALE GENOMIC DNA]</scope>
    <source>
        <strain evidence="2 3">WB03_NA08</strain>
    </source>
</reference>
<dbReference type="PROSITE" id="PS01125">
    <property type="entry name" value="ROK"/>
    <property type="match status" value="1"/>
</dbReference>
<dbReference type="InterPro" id="IPR000600">
    <property type="entry name" value="ROK"/>
</dbReference>
<evidence type="ECO:0000256" key="1">
    <source>
        <dbReference type="ARBA" id="ARBA00006479"/>
    </source>
</evidence>
<evidence type="ECO:0000313" key="3">
    <source>
        <dbReference type="Proteomes" id="UP000470875"/>
    </source>
</evidence>
<proteinExistence type="inferred from homology"/>
<dbReference type="AlphaFoldDB" id="A0A6N7W805"/>
<sequence>MESLGSNITRVGSYNQRLVLSQVRRARETSRVELAQATGLSTQTVGNIVRKLLLEGLLEVCGTEMQATGKPRELLRLRAAGAHAFGVHLDPALLTVVAVDLEGSIQCEKSFGLDGDEKPERVMEMAAQAICRMSTSKELAGRRLGIGLAVPGPVDMGRGEILSPPHLPRWEGVPIVGLLKELTGMPVWMAKDVMAAVTALRWLDADLGDDLVLVYIGTGIGLGLVSGGSIVKGFSGNAGQVGHIVVDTSADVSVCECGQVGCVAQVLAPSALAGRAVAAGINVDPAHISLTAALKELVDVAQSGDARALSLMDSALTGLSQLLRIAVDFIDADHVAFTGPLWPQYRRAMEVLGRELHDIRAAAGAVHVVETELDRHEGAGIISGALGAGIMVLDQELSPHPENLFIQL</sequence>
<dbReference type="PANTHER" id="PTHR18964:SF149">
    <property type="entry name" value="BIFUNCTIONAL UDP-N-ACETYLGLUCOSAMINE 2-EPIMERASE_N-ACETYLMANNOSAMINE KINASE"/>
    <property type="match status" value="1"/>
</dbReference>
<dbReference type="InterPro" id="IPR049874">
    <property type="entry name" value="ROK_cs"/>
</dbReference>
<comment type="caution">
    <text evidence="2">The sequence shown here is derived from an EMBL/GenBank/DDBJ whole genome shotgun (WGS) entry which is preliminary data.</text>
</comment>
<dbReference type="Pfam" id="PF13412">
    <property type="entry name" value="HTH_24"/>
    <property type="match status" value="1"/>
</dbReference>
<dbReference type="RefSeq" id="WP_154545195.1">
    <property type="nucleotide sequence ID" value="NZ_VULO01000008.1"/>
</dbReference>
<accession>A0A6N7W805</accession>
<name>A0A6N7W805_9ACTO</name>
<evidence type="ECO:0000313" key="2">
    <source>
        <dbReference type="EMBL" id="MSS84643.1"/>
    </source>
</evidence>
<dbReference type="PANTHER" id="PTHR18964">
    <property type="entry name" value="ROK (REPRESSOR, ORF, KINASE) FAMILY"/>
    <property type="match status" value="1"/>
</dbReference>
<dbReference type="Gene3D" id="1.10.10.10">
    <property type="entry name" value="Winged helix-like DNA-binding domain superfamily/Winged helix DNA-binding domain"/>
    <property type="match status" value="1"/>
</dbReference>
<dbReference type="SUPFAM" id="SSF53067">
    <property type="entry name" value="Actin-like ATPase domain"/>
    <property type="match status" value="1"/>
</dbReference>
<protein>
    <submittedName>
        <fullName evidence="2">ROK family transcriptional regulator</fullName>
    </submittedName>
</protein>
<dbReference type="SUPFAM" id="SSF46785">
    <property type="entry name" value="Winged helix' DNA-binding domain"/>
    <property type="match status" value="1"/>
</dbReference>
<dbReference type="InterPro" id="IPR036388">
    <property type="entry name" value="WH-like_DNA-bd_sf"/>
</dbReference>
<gene>
    <name evidence="2" type="ORF">FYJ24_07665</name>
</gene>
<dbReference type="EMBL" id="VULO01000008">
    <property type="protein sequence ID" value="MSS84643.1"/>
    <property type="molecule type" value="Genomic_DNA"/>
</dbReference>
<dbReference type="InterPro" id="IPR036390">
    <property type="entry name" value="WH_DNA-bd_sf"/>
</dbReference>
<organism evidence="2 3">
    <name type="scientific">Scrofimicrobium canadense</name>
    <dbReference type="NCBI Taxonomy" id="2652290"/>
    <lineage>
        <taxon>Bacteria</taxon>
        <taxon>Bacillati</taxon>
        <taxon>Actinomycetota</taxon>
        <taxon>Actinomycetes</taxon>
        <taxon>Actinomycetales</taxon>
        <taxon>Actinomycetaceae</taxon>
        <taxon>Scrofimicrobium</taxon>
    </lineage>
</organism>
<dbReference type="Pfam" id="PF00480">
    <property type="entry name" value="ROK"/>
    <property type="match status" value="1"/>
</dbReference>
<comment type="similarity">
    <text evidence="1">Belongs to the ROK (NagC/XylR) family.</text>
</comment>